<feature type="domain" description="Amidohydrolase-related" evidence="1">
    <location>
        <begin position="94"/>
        <end position="341"/>
    </location>
</feature>
<dbReference type="PANTHER" id="PTHR43383">
    <property type="entry name" value="NODULIN 6"/>
    <property type="match status" value="1"/>
</dbReference>
<dbReference type="Pfam" id="PF04909">
    <property type="entry name" value="Amidohydro_2"/>
    <property type="match status" value="1"/>
</dbReference>
<proteinExistence type="predicted"/>
<organism evidence="2 3">
    <name type="scientific">Asanoa siamensis</name>
    <dbReference type="NCBI Taxonomy" id="926357"/>
    <lineage>
        <taxon>Bacteria</taxon>
        <taxon>Bacillati</taxon>
        <taxon>Actinomycetota</taxon>
        <taxon>Actinomycetes</taxon>
        <taxon>Micromonosporales</taxon>
        <taxon>Micromonosporaceae</taxon>
        <taxon>Asanoa</taxon>
    </lineage>
</organism>
<reference evidence="2 3" key="1">
    <citation type="submission" date="2021-01" db="EMBL/GenBank/DDBJ databases">
        <title>Whole genome shotgun sequence of Asanoa siamensis NBRC 107932.</title>
        <authorList>
            <person name="Komaki H."/>
            <person name="Tamura T."/>
        </authorList>
    </citation>
    <scope>NUCLEOTIDE SEQUENCE [LARGE SCALE GENOMIC DNA]</scope>
    <source>
        <strain evidence="2 3">NBRC 107932</strain>
    </source>
</reference>
<dbReference type="InterPro" id="IPR032466">
    <property type="entry name" value="Metal_Hydrolase"/>
</dbReference>
<keyword evidence="3" id="KW-1185">Reference proteome</keyword>
<evidence type="ECO:0000313" key="3">
    <source>
        <dbReference type="Proteomes" id="UP000604117"/>
    </source>
</evidence>
<dbReference type="Gene3D" id="3.20.20.140">
    <property type="entry name" value="Metal-dependent hydrolases"/>
    <property type="match status" value="1"/>
</dbReference>
<dbReference type="Proteomes" id="UP000604117">
    <property type="component" value="Unassembled WGS sequence"/>
</dbReference>
<protein>
    <submittedName>
        <fullName evidence="2">Amidohydrolase</fullName>
    </submittedName>
</protein>
<dbReference type="PANTHER" id="PTHR43383:SF2">
    <property type="entry name" value="AMIDOHYDROLASE 2 FAMILY PROTEIN"/>
    <property type="match status" value="1"/>
</dbReference>
<dbReference type="InterPro" id="IPR006680">
    <property type="entry name" value="Amidohydro-rel"/>
</dbReference>
<dbReference type="EMBL" id="BONE01000006">
    <property type="protein sequence ID" value="GIF71672.1"/>
    <property type="molecule type" value="Genomic_DNA"/>
</dbReference>
<sequence length="350" mass="36621">MELLVDHHCHGVVRRDLDRATFESWLTEADGPAPGTTLFDSALGEALREHCFPLLGAATPAEYLGRRAELGHAEVARRLLRAAGLAAVLVDTGFAPEPLTAPAELGALAGAASYEVVRLEAVAEGLAPGVTASGFGAAVRDALATAAARPATVAFKSVAAYRVGLALRPERPSVRDVAVAAGRWLAGGGGRLADETLHRFLAFAAVDTGLPVQFHTGLGDRDVDLRACDPLLLAPWLRAVELAGVPVLLLHCYPYQRNAGYLAQVFPAVHLDLGLATHNVGARAGAVLAEALELCPYGKFLYSSDGFALPELHFLGAALFRAAAGADLARRTTENAHRVYPAVGGRGPGR</sequence>
<dbReference type="SUPFAM" id="SSF51556">
    <property type="entry name" value="Metallo-dependent hydrolases"/>
    <property type="match status" value="1"/>
</dbReference>
<evidence type="ECO:0000259" key="1">
    <source>
        <dbReference type="Pfam" id="PF04909"/>
    </source>
</evidence>
<dbReference type="RefSeq" id="WP_203711139.1">
    <property type="nucleotide sequence ID" value="NZ_BONE01000006.1"/>
</dbReference>
<name>A0ABQ4CK49_9ACTN</name>
<gene>
    <name evidence="2" type="ORF">Asi02nite_11900</name>
</gene>
<accession>A0ABQ4CK49</accession>
<evidence type="ECO:0000313" key="2">
    <source>
        <dbReference type="EMBL" id="GIF71672.1"/>
    </source>
</evidence>
<comment type="caution">
    <text evidence="2">The sequence shown here is derived from an EMBL/GenBank/DDBJ whole genome shotgun (WGS) entry which is preliminary data.</text>
</comment>